<sequence>MSKNAIVSFKGIKDINAEIALTGSKSESNRALIISALSEGLVKVDNLSDAVDTVTLNNILKAIGKENDPDTFFSVDVGHAGTAMRFLTAYLSITRGMFYLTGSGRMKERPIKLLVEALQKLGAGIKYSGQDGFPPLEINKDFRQASRIVKIQGNISSQYLSALLMIAPSLPLGLSLEIEGELTSRPYLEMTLSMLQDAGIEHRWDNNTIHIDQQPFKAAELIVEPDWSAASYWYSIAALADHAEITLPNLKQKSLQGDSKIRDIMVAFGVRTSSIPNGIALKSGTSVAITEVLNLKDCPDLAQTIIVCAAAKGLNLSFTGLETLKIKETNRILALQQELIKIGVVLKEENEVYTLNCDQLSFPEKVTFATYDDHRMAMAFAPLSFFIKEIEMEDYQVVEKSYPDYWKDLEKAGFEIQEI</sequence>
<dbReference type="GO" id="GO:0009423">
    <property type="term" value="P:chorismate biosynthetic process"/>
    <property type="evidence" value="ECO:0007669"/>
    <property type="project" value="UniProtKB-UniRule"/>
</dbReference>
<dbReference type="SUPFAM" id="SSF55205">
    <property type="entry name" value="EPT/RTPC-like"/>
    <property type="match status" value="1"/>
</dbReference>
<dbReference type="PANTHER" id="PTHR21090">
    <property type="entry name" value="AROM/DEHYDROQUINATE SYNTHASE"/>
    <property type="match status" value="1"/>
</dbReference>
<keyword evidence="3 7" id="KW-0028">Amino-acid biosynthesis</keyword>
<dbReference type="Gene3D" id="3.65.10.10">
    <property type="entry name" value="Enolpyruvate transferase domain"/>
    <property type="match status" value="2"/>
</dbReference>
<protein>
    <recommendedName>
        <fullName evidence="7">3-phosphoshikimate 1-carboxyvinyltransferase</fullName>
        <ecNumber evidence="7">2.5.1.19</ecNumber>
    </recommendedName>
    <alternativeName>
        <fullName evidence="7">5-enolpyruvylshikimate-3-phosphate synthase</fullName>
        <shortName evidence="7">EPSP synthase</shortName>
        <shortName evidence="7">EPSPS</shortName>
    </alternativeName>
</protein>
<comment type="function">
    <text evidence="7">Catalyzes the transfer of the enolpyruvyl moiety of phosphoenolpyruvate (PEP) to the 5-hydroxyl of shikimate-3-phosphate (S3P) to produce enolpyruvyl shikimate-3-phosphate and inorganic phosphate.</text>
</comment>
<dbReference type="GO" id="GO:0008652">
    <property type="term" value="P:amino acid biosynthetic process"/>
    <property type="evidence" value="ECO:0007669"/>
    <property type="project" value="UniProtKB-KW"/>
</dbReference>
<dbReference type="InterPro" id="IPR036968">
    <property type="entry name" value="Enolpyruvate_Tfrase_sf"/>
</dbReference>
<dbReference type="Proteomes" id="UP000000852">
    <property type="component" value="Chromosome"/>
</dbReference>
<comment type="catalytic activity">
    <reaction evidence="6">
        <text>3-phosphoshikimate + phosphoenolpyruvate = 5-O-(1-carboxyvinyl)-3-phosphoshikimate + phosphate</text>
        <dbReference type="Rhea" id="RHEA:21256"/>
        <dbReference type="ChEBI" id="CHEBI:43474"/>
        <dbReference type="ChEBI" id="CHEBI:57701"/>
        <dbReference type="ChEBI" id="CHEBI:58702"/>
        <dbReference type="ChEBI" id="CHEBI:145989"/>
        <dbReference type="EC" id="2.5.1.19"/>
    </reaction>
    <physiologicalReaction direction="left-to-right" evidence="6">
        <dbReference type="Rhea" id="RHEA:21257"/>
    </physiologicalReaction>
</comment>
<feature type="binding site" evidence="7">
    <location>
        <position position="30"/>
    </location>
    <ligand>
        <name>3-phosphoshikimate</name>
        <dbReference type="ChEBI" id="CHEBI:145989"/>
    </ligand>
</feature>
<feature type="binding site" evidence="7">
    <location>
        <position position="375"/>
    </location>
    <ligand>
        <name>phosphoenolpyruvate</name>
        <dbReference type="ChEBI" id="CHEBI:58702"/>
    </ligand>
</feature>
<feature type="binding site" evidence="7">
    <location>
        <position position="158"/>
    </location>
    <ligand>
        <name>3-phosphoshikimate</name>
        <dbReference type="ChEBI" id="CHEBI:145989"/>
    </ligand>
</feature>
<dbReference type="AlphaFoldDB" id="C6XTT9"/>
<evidence type="ECO:0000256" key="5">
    <source>
        <dbReference type="ARBA" id="ARBA00023141"/>
    </source>
</evidence>
<evidence type="ECO:0000256" key="4">
    <source>
        <dbReference type="ARBA" id="ARBA00022679"/>
    </source>
</evidence>
<comment type="caution">
    <text evidence="7">Lacks conserved residue(s) required for the propagation of feature annotation.</text>
</comment>
<proteinExistence type="inferred from homology"/>
<gene>
    <name evidence="7" type="primary">aroA</name>
    <name evidence="9" type="ordered locus">Phep_1511</name>
</gene>
<keyword evidence="4 7" id="KW-0808">Transferase</keyword>
<dbReference type="PIRSF" id="PIRSF000505">
    <property type="entry name" value="EPSPS"/>
    <property type="match status" value="1"/>
</dbReference>
<evidence type="ECO:0000256" key="6">
    <source>
        <dbReference type="ARBA" id="ARBA00044633"/>
    </source>
</evidence>
<reference evidence="9 10" key="1">
    <citation type="journal article" date="2009" name="Stand. Genomic Sci.">
        <title>Complete genome sequence of Pedobacter heparinus type strain (HIM 762-3).</title>
        <authorList>
            <person name="Han C."/>
            <person name="Spring S."/>
            <person name="Lapidus A."/>
            <person name="Del Rio T.G."/>
            <person name="Tice H."/>
            <person name="Copeland A."/>
            <person name="Cheng J.F."/>
            <person name="Lucas S."/>
            <person name="Chen F."/>
            <person name="Nolan M."/>
            <person name="Bruce D."/>
            <person name="Goodwin L."/>
            <person name="Pitluck S."/>
            <person name="Ivanova N."/>
            <person name="Mavromatis K."/>
            <person name="Mikhailova N."/>
            <person name="Pati A."/>
            <person name="Chen A."/>
            <person name="Palaniappan K."/>
            <person name="Land M."/>
            <person name="Hauser L."/>
            <person name="Chang Y.J."/>
            <person name="Jeffries C.C."/>
            <person name="Saunders E."/>
            <person name="Chertkov O."/>
            <person name="Brettin T."/>
            <person name="Goker M."/>
            <person name="Rohde M."/>
            <person name="Bristow J."/>
            <person name="Eisen J.A."/>
            <person name="Markowitz V."/>
            <person name="Hugenholtz P."/>
            <person name="Kyrpides N.C."/>
            <person name="Klenk H.P."/>
            <person name="Detter J.C."/>
        </authorList>
    </citation>
    <scope>NUCLEOTIDE SEQUENCE [LARGE SCALE GENOMIC DNA]</scope>
    <source>
        <strain evidence="10">ATCC 13125 / DSM 2366 / CIP 104194 / JCM 7457 / NBRC 12017 / NCIMB 9290 / NRRL B-14731 / HIM 762-3</strain>
    </source>
</reference>
<keyword evidence="10" id="KW-1185">Reference proteome</keyword>
<organism evidence="9 10">
    <name type="scientific">Pedobacter heparinus (strain ATCC 13125 / DSM 2366 / CIP 104194 / JCM 7457 / NBRC 12017 / NCIMB 9290 / NRRL B-14731 / HIM 762-3)</name>
    <dbReference type="NCBI Taxonomy" id="485917"/>
    <lineage>
        <taxon>Bacteria</taxon>
        <taxon>Pseudomonadati</taxon>
        <taxon>Bacteroidota</taxon>
        <taxon>Sphingobacteriia</taxon>
        <taxon>Sphingobacteriales</taxon>
        <taxon>Sphingobacteriaceae</taxon>
        <taxon>Pedobacter</taxon>
    </lineage>
</organism>
<feature type="binding site" evidence="7">
    <location>
        <position position="109"/>
    </location>
    <ligand>
        <name>phosphoenolpyruvate</name>
        <dbReference type="ChEBI" id="CHEBI:58702"/>
    </ligand>
</feature>
<evidence type="ECO:0000313" key="9">
    <source>
        <dbReference type="EMBL" id="ACU03725.1"/>
    </source>
</evidence>
<dbReference type="InterPro" id="IPR023193">
    <property type="entry name" value="EPSP_synthase_CS"/>
</dbReference>
<evidence type="ECO:0000256" key="3">
    <source>
        <dbReference type="ARBA" id="ARBA00022605"/>
    </source>
</evidence>
<dbReference type="STRING" id="485917.Phep_1511"/>
<dbReference type="EC" id="2.5.1.19" evidence="7"/>
<dbReference type="Pfam" id="PF00275">
    <property type="entry name" value="EPSP_synthase"/>
    <property type="match status" value="1"/>
</dbReference>
<feature type="binding site" evidence="7">
    <location>
        <position position="157"/>
    </location>
    <ligand>
        <name>3-phosphoshikimate</name>
        <dbReference type="ChEBI" id="CHEBI:145989"/>
    </ligand>
</feature>
<feature type="binding site" evidence="7">
    <location>
        <position position="25"/>
    </location>
    <ligand>
        <name>phosphoenolpyruvate</name>
        <dbReference type="ChEBI" id="CHEBI:58702"/>
    </ligand>
</feature>
<feature type="binding site" evidence="7">
    <location>
        <position position="81"/>
    </location>
    <ligand>
        <name>phosphoenolpyruvate</name>
        <dbReference type="ChEBI" id="CHEBI:58702"/>
    </ligand>
</feature>
<dbReference type="eggNOG" id="COG0128">
    <property type="taxonomic scope" value="Bacteria"/>
</dbReference>
<feature type="binding site" evidence="7">
    <location>
        <position position="158"/>
    </location>
    <ligand>
        <name>phosphoenolpyruvate</name>
        <dbReference type="ChEBI" id="CHEBI:58702"/>
    </ligand>
</feature>
<feature type="binding site" evidence="7">
    <location>
        <position position="327"/>
    </location>
    <ligand>
        <name>3-phosphoshikimate</name>
        <dbReference type="ChEBI" id="CHEBI:145989"/>
    </ligand>
</feature>
<keyword evidence="5 7" id="KW-0057">Aromatic amino acid biosynthesis</keyword>
<dbReference type="GO" id="GO:0009073">
    <property type="term" value="P:aromatic amino acid family biosynthetic process"/>
    <property type="evidence" value="ECO:0007669"/>
    <property type="project" value="UniProtKB-KW"/>
</dbReference>
<dbReference type="KEGG" id="phe:Phep_1511"/>
<dbReference type="InterPro" id="IPR013792">
    <property type="entry name" value="RNA3'P_cycl/enolpyr_Trfase_a/b"/>
</dbReference>
<dbReference type="InterPro" id="IPR006264">
    <property type="entry name" value="EPSP_synthase"/>
</dbReference>
<dbReference type="InterPro" id="IPR001986">
    <property type="entry name" value="Enolpyruvate_Tfrase_dom"/>
</dbReference>
<evidence type="ECO:0000313" key="10">
    <source>
        <dbReference type="Proteomes" id="UP000000852"/>
    </source>
</evidence>
<comment type="pathway">
    <text evidence="1 7">Metabolic intermediate biosynthesis; chorismate biosynthesis; chorismate from D-erythrose 4-phosphate and phosphoenolpyruvate: step 6/7.</text>
</comment>
<evidence type="ECO:0000256" key="2">
    <source>
        <dbReference type="ARBA" id="ARBA00009948"/>
    </source>
</evidence>
<dbReference type="GO" id="GO:0005737">
    <property type="term" value="C:cytoplasm"/>
    <property type="evidence" value="ECO:0007669"/>
    <property type="project" value="UniProtKB-SubCell"/>
</dbReference>
<feature type="active site" description="Proton acceptor" evidence="7">
    <location>
        <position position="300"/>
    </location>
</feature>
<feature type="binding site" evidence="7">
    <location>
        <position position="331"/>
    </location>
    <ligand>
        <name>phosphoenolpyruvate</name>
        <dbReference type="ChEBI" id="CHEBI:58702"/>
    </ligand>
</feature>
<name>C6XTT9_PEDHD</name>
<dbReference type="PROSITE" id="PS00885">
    <property type="entry name" value="EPSP_SYNTHASE_2"/>
    <property type="match status" value="1"/>
</dbReference>
<comment type="subcellular location">
    <subcellularLocation>
        <location evidence="7">Cytoplasm</location>
    </subcellularLocation>
</comment>
<feature type="binding site" evidence="7">
    <location>
        <position position="26"/>
    </location>
    <ligand>
        <name>3-phosphoshikimate</name>
        <dbReference type="ChEBI" id="CHEBI:145989"/>
    </ligand>
</feature>
<dbReference type="CDD" id="cd01556">
    <property type="entry name" value="EPSP_synthase"/>
    <property type="match status" value="1"/>
</dbReference>
<evidence type="ECO:0000256" key="1">
    <source>
        <dbReference type="ARBA" id="ARBA00004811"/>
    </source>
</evidence>
<dbReference type="EMBL" id="CP001681">
    <property type="protein sequence ID" value="ACU03725.1"/>
    <property type="molecule type" value="Genomic_DNA"/>
</dbReference>
<keyword evidence="7" id="KW-0963">Cytoplasm</keyword>
<dbReference type="HOGENOM" id="CLU_024321_0_0_10"/>
<dbReference type="UniPathway" id="UPA00053">
    <property type="reaction ID" value="UER00089"/>
</dbReference>
<dbReference type="NCBIfam" id="TIGR01356">
    <property type="entry name" value="aroA"/>
    <property type="match status" value="1"/>
</dbReference>
<dbReference type="RefSeq" id="WP_015807340.1">
    <property type="nucleotide sequence ID" value="NC_013061.1"/>
</dbReference>
<feature type="domain" description="Enolpyruvate transferase" evidence="8">
    <location>
        <begin position="10"/>
        <end position="409"/>
    </location>
</feature>
<accession>C6XTT9</accession>
<evidence type="ECO:0000256" key="7">
    <source>
        <dbReference type="HAMAP-Rule" id="MF_00210"/>
    </source>
</evidence>
<comment type="similarity">
    <text evidence="2 7">Belongs to the EPSP synthase family.</text>
</comment>
<evidence type="ECO:0000259" key="8">
    <source>
        <dbReference type="Pfam" id="PF00275"/>
    </source>
</evidence>
<feature type="binding site" evidence="7">
    <location>
        <position position="300"/>
    </location>
    <ligand>
        <name>3-phosphoshikimate</name>
        <dbReference type="ChEBI" id="CHEBI:145989"/>
    </ligand>
</feature>
<feature type="binding site" evidence="7">
    <location>
        <position position="25"/>
    </location>
    <ligand>
        <name>3-phosphoshikimate</name>
        <dbReference type="ChEBI" id="CHEBI:145989"/>
    </ligand>
</feature>
<feature type="binding site" evidence="7">
    <location>
        <position position="184"/>
    </location>
    <ligand>
        <name>3-phosphoshikimate</name>
        <dbReference type="ChEBI" id="CHEBI:145989"/>
    </ligand>
</feature>
<dbReference type="OrthoDB" id="9809920at2"/>
<dbReference type="HAMAP" id="MF_00210">
    <property type="entry name" value="EPSP_synth"/>
    <property type="match status" value="1"/>
</dbReference>
<dbReference type="PANTHER" id="PTHR21090:SF5">
    <property type="entry name" value="PENTAFUNCTIONAL AROM POLYPEPTIDE"/>
    <property type="match status" value="1"/>
</dbReference>
<feature type="binding site" evidence="7">
    <location>
        <position position="156"/>
    </location>
    <ligand>
        <name>3-phosphoshikimate</name>
        <dbReference type="ChEBI" id="CHEBI:145989"/>
    </ligand>
</feature>
<dbReference type="GO" id="GO:0003866">
    <property type="term" value="F:3-phosphoshikimate 1-carboxyvinyltransferase activity"/>
    <property type="evidence" value="ECO:0007669"/>
    <property type="project" value="UniProtKB-UniRule"/>
</dbReference>
<comment type="subunit">
    <text evidence="7">Monomer.</text>
</comment>
<feature type="binding site" evidence="7">
    <location>
        <position position="400"/>
    </location>
    <ligand>
        <name>phosphoenolpyruvate</name>
        <dbReference type="ChEBI" id="CHEBI:58702"/>
    </ligand>
</feature>